<keyword evidence="5 6" id="KW-0472">Membrane</keyword>
<feature type="transmembrane region" description="Helical" evidence="6">
    <location>
        <begin position="182"/>
        <end position="204"/>
    </location>
</feature>
<feature type="transmembrane region" description="Helical" evidence="6">
    <location>
        <begin position="225"/>
        <end position="250"/>
    </location>
</feature>
<comment type="similarity">
    <text evidence="6">Belongs to the binding-protein-dependent transport system permease family.</text>
</comment>
<sequence>MTTANIERIQVDQSIKTRRNTFARKVRNSKYLILLFLPAGLYYLLFEYLPMFGILISFKQYSVFKGVWASDWVGLKYYTMFFQSPDFLKLLRNTFLLGFYSIVWGFPAPIILALLINEIRNSAFKRIVQTVSYLPHFVSNVIIVSMIVMFLSPSAGLINILIQKLGFEPIYFLINPDYFRTIFISSGIWQGIGWGTIIYLAALTTVDPALYETAEIDGASRWKKMIYVTLPSIVPVIIILFILNIGSLFATSFEKVFLLYNPLTYETADIIATFVYRTGLTKGNFSFATAIGVFNGILNFALLYIANFLARKFKEVSLW</sequence>
<dbReference type="Pfam" id="PF00528">
    <property type="entry name" value="BPD_transp_1"/>
    <property type="match status" value="1"/>
</dbReference>
<protein>
    <submittedName>
        <fullName evidence="8">Sugar ABC transporter permease</fullName>
    </submittedName>
</protein>
<organism evidence="8 9">
    <name type="scientific">Paenibacillus montanisoli</name>
    <dbReference type="NCBI Taxonomy" id="2081970"/>
    <lineage>
        <taxon>Bacteria</taxon>
        <taxon>Bacillati</taxon>
        <taxon>Bacillota</taxon>
        <taxon>Bacilli</taxon>
        <taxon>Bacillales</taxon>
        <taxon>Paenibacillaceae</taxon>
        <taxon>Paenibacillus</taxon>
    </lineage>
</organism>
<comment type="caution">
    <text evidence="8">The sequence shown here is derived from an EMBL/GenBank/DDBJ whole genome shotgun (WGS) entry which is preliminary data.</text>
</comment>
<keyword evidence="3 6" id="KW-0812">Transmembrane</keyword>
<feature type="transmembrane region" description="Helical" evidence="6">
    <location>
        <begin position="137"/>
        <end position="162"/>
    </location>
</feature>
<evidence type="ECO:0000256" key="6">
    <source>
        <dbReference type="RuleBase" id="RU363032"/>
    </source>
</evidence>
<dbReference type="GO" id="GO:0005886">
    <property type="term" value="C:plasma membrane"/>
    <property type="evidence" value="ECO:0007669"/>
    <property type="project" value="UniProtKB-SubCell"/>
</dbReference>
<dbReference type="PROSITE" id="PS50928">
    <property type="entry name" value="ABC_TM1"/>
    <property type="match status" value="1"/>
</dbReference>
<feature type="transmembrane region" description="Helical" evidence="6">
    <location>
        <begin position="285"/>
        <end position="310"/>
    </location>
</feature>
<proteinExistence type="inferred from homology"/>
<dbReference type="RefSeq" id="WP_112880624.1">
    <property type="nucleotide sequence ID" value="NZ_QLUW01000001.1"/>
</dbReference>
<dbReference type="PANTHER" id="PTHR43496:SF1">
    <property type="entry name" value="POLYGALACTURONAN_RHAMNOGALACTURONAN TRANSPORT SYSTEM PERMEASE PROTEIN YTEP"/>
    <property type="match status" value="1"/>
</dbReference>
<evidence type="ECO:0000313" key="8">
    <source>
        <dbReference type="EMBL" id="RAP77501.1"/>
    </source>
</evidence>
<dbReference type="GO" id="GO:0055085">
    <property type="term" value="P:transmembrane transport"/>
    <property type="evidence" value="ECO:0007669"/>
    <property type="project" value="InterPro"/>
</dbReference>
<feature type="domain" description="ABC transmembrane type-1" evidence="7">
    <location>
        <begin position="91"/>
        <end position="306"/>
    </location>
</feature>
<dbReference type="OrthoDB" id="9785836at2"/>
<dbReference type="EMBL" id="QLUW01000001">
    <property type="protein sequence ID" value="RAP77501.1"/>
    <property type="molecule type" value="Genomic_DNA"/>
</dbReference>
<dbReference type="Gene3D" id="1.10.3720.10">
    <property type="entry name" value="MetI-like"/>
    <property type="match status" value="1"/>
</dbReference>
<dbReference type="CDD" id="cd06261">
    <property type="entry name" value="TM_PBP2"/>
    <property type="match status" value="1"/>
</dbReference>
<evidence type="ECO:0000256" key="2">
    <source>
        <dbReference type="ARBA" id="ARBA00022448"/>
    </source>
</evidence>
<feature type="transmembrane region" description="Helical" evidence="6">
    <location>
        <begin position="31"/>
        <end position="58"/>
    </location>
</feature>
<name>A0A328U7X3_9BACL</name>
<reference evidence="8 9" key="1">
    <citation type="submission" date="2018-06" db="EMBL/GenBank/DDBJ databases">
        <title>Paenibacillus montanisoli sp. nov., isolated from mountain area soil.</title>
        <authorList>
            <person name="Wu M."/>
        </authorList>
    </citation>
    <scope>NUCLEOTIDE SEQUENCE [LARGE SCALE GENOMIC DNA]</scope>
    <source>
        <strain evidence="8 9">RA17</strain>
    </source>
</reference>
<dbReference type="InterPro" id="IPR000515">
    <property type="entry name" value="MetI-like"/>
</dbReference>
<evidence type="ECO:0000256" key="1">
    <source>
        <dbReference type="ARBA" id="ARBA00004141"/>
    </source>
</evidence>
<dbReference type="AlphaFoldDB" id="A0A328U7X3"/>
<feature type="transmembrane region" description="Helical" evidence="6">
    <location>
        <begin position="95"/>
        <end position="116"/>
    </location>
</feature>
<evidence type="ECO:0000256" key="3">
    <source>
        <dbReference type="ARBA" id="ARBA00022692"/>
    </source>
</evidence>
<evidence type="ECO:0000256" key="5">
    <source>
        <dbReference type="ARBA" id="ARBA00023136"/>
    </source>
</evidence>
<dbReference type="Proteomes" id="UP000249260">
    <property type="component" value="Unassembled WGS sequence"/>
</dbReference>
<gene>
    <name evidence="8" type="ORF">DL346_03200</name>
</gene>
<evidence type="ECO:0000256" key="4">
    <source>
        <dbReference type="ARBA" id="ARBA00022989"/>
    </source>
</evidence>
<evidence type="ECO:0000259" key="7">
    <source>
        <dbReference type="PROSITE" id="PS50928"/>
    </source>
</evidence>
<evidence type="ECO:0000313" key="9">
    <source>
        <dbReference type="Proteomes" id="UP000249260"/>
    </source>
</evidence>
<dbReference type="PANTHER" id="PTHR43496">
    <property type="entry name" value="PROTEIN LPLB"/>
    <property type="match status" value="1"/>
</dbReference>
<keyword evidence="4 6" id="KW-1133">Transmembrane helix</keyword>
<dbReference type="SUPFAM" id="SSF161098">
    <property type="entry name" value="MetI-like"/>
    <property type="match status" value="1"/>
</dbReference>
<keyword evidence="2 6" id="KW-0813">Transport</keyword>
<accession>A0A328U7X3</accession>
<comment type="subcellular location">
    <subcellularLocation>
        <location evidence="6">Cell membrane</location>
        <topology evidence="6">Multi-pass membrane protein</topology>
    </subcellularLocation>
    <subcellularLocation>
        <location evidence="1">Membrane</location>
        <topology evidence="1">Multi-pass membrane protein</topology>
    </subcellularLocation>
</comment>
<keyword evidence="9" id="KW-1185">Reference proteome</keyword>
<dbReference type="InterPro" id="IPR035906">
    <property type="entry name" value="MetI-like_sf"/>
</dbReference>